<dbReference type="PANTHER" id="PTHR24305">
    <property type="entry name" value="CYTOCHROME P450"/>
    <property type="match status" value="1"/>
</dbReference>
<evidence type="ECO:0008006" key="10">
    <source>
        <dbReference type="Google" id="ProtNLM"/>
    </source>
</evidence>
<feature type="transmembrane region" description="Helical" evidence="7">
    <location>
        <begin position="223"/>
        <end position="245"/>
    </location>
</feature>
<protein>
    <recommendedName>
        <fullName evidence="10">Cytochrome P450</fullName>
    </recommendedName>
</protein>
<dbReference type="OrthoDB" id="3934656at2759"/>
<keyword evidence="4" id="KW-0479">Metal-binding</keyword>
<gene>
    <name evidence="8" type="ORF">VMCG_06337</name>
</gene>
<dbReference type="EMBL" id="LKEA01000023">
    <property type="protein sequence ID" value="ROV99540.1"/>
    <property type="molecule type" value="Genomic_DNA"/>
</dbReference>
<dbReference type="PRINTS" id="PR00385">
    <property type="entry name" value="P450"/>
</dbReference>
<dbReference type="GO" id="GO:0005506">
    <property type="term" value="F:iron ion binding"/>
    <property type="evidence" value="ECO:0007669"/>
    <property type="project" value="InterPro"/>
</dbReference>
<organism evidence="8 9">
    <name type="scientific">Cytospora schulzeri</name>
    <dbReference type="NCBI Taxonomy" id="448051"/>
    <lineage>
        <taxon>Eukaryota</taxon>
        <taxon>Fungi</taxon>
        <taxon>Dikarya</taxon>
        <taxon>Ascomycota</taxon>
        <taxon>Pezizomycotina</taxon>
        <taxon>Sordariomycetes</taxon>
        <taxon>Sordariomycetidae</taxon>
        <taxon>Diaporthales</taxon>
        <taxon>Cytosporaceae</taxon>
        <taxon>Cytospora</taxon>
    </lineage>
</organism>
<name>A0A423W871_9PEZI</name>
<dbReference type="Gene3D" id="1.10.630.10">
    <property type="entry name" value="Cytochrome P450"/>
    <property type="match status" value="1"/>
</dbReference>
<evidence type="ECO:0000256" key="3">
    <source>
        <dbReference type="ARBA" id="ARBA00022617"/>
    </source>
</evidence>
<feature type="compositionally biased region" description="Basic and acidic residues" evidence="6">
    <location>
        <begin position="387"/>
        <end position="396"/>
    </location>
</feature>
<dbReference type="Proteomes" id="UP000283895">
    <property type="component" value="Unassembled WGS sequence"/>
</dbReference>
<feature type="transmembrane region" description="Helical" evidence="7">
    <location>
        <begin position="12"/>
        <end position="35"/>
    </location>
</feature>
<evidence type="ECO:0000256" key="1">
    <source>
        <dbReference type="ARBA" id="ARBA00001971"/>
    </source>
</evidence>
<evidence type="ECO:0000256" key="4">
    <source>
        <dbReference type="ARBA" id="ARBA00022723"/>
    </source>
</evidence>
<evidence type="ECO:0000313" key="9">
    <source>
        <dbReference type="Proteomes" id="UP000283895"/>
    </source>
</evidence>
<keyword evidence="9" id="KW-1185">Reference proteome</keyword>
<keyword evidence="7" id="KW-0812">Transmembrane</keyword>
<dbReference type="CDD" id="cd11060">
    <property type="entry name" value="CYP57A1-like"/>
    <property type="match status" value="1"/>
</dbReference>
<dbReference type="SUPFAM" id="SSF48264">
    <property type="entry name" value="Cytochrome P450"/>
    <property type="match status" value="1"/>
</dbReference>
<evidence type="ECO:0000313" key="8">
    <source>
        <dbReference type="EMBL" id="ROV99540.1"/>
    </source>
</evidence>
<keyword evidence="3" id="KW-0349">Heme</keyword>
<feature type="region of interest" description="Disordered" evidence="6">
    <location>
        <begin position="377"/>
        <end position="396"/>
    </location>
</feature>
<dbReference type="InterPro" id="IPR001128">
    <property type="entry name" value="Cyt_P450"/>
</dbReference>
<evidence type="ECO:0000256" key="7">
    <source>
        <dbReference type="SAM" id="Phobius"/>
    </source>
</evidence>
<proteinExistence type="inferred from homology"/>
<accession>A0A423W871</accession>
<dbReference type="InterPro" id="IPR036396">
    <property type="entry name" value="Cyt_P450_sf"/>
</dbReference>
<dbReference type="AlphaFoldDB" id="A0A423W871"/>
<dbReference type="PANTHER" id="PTHR24305:SF232">
    <property type="entry name" value="P450, PUTATIVE (EUROFUNG)-RELATED"/>
    <property type="match status" value="1"/>
</dbReference>
<evidence type="ECO:0000256" key="2">
    <source>
        <dbReference type="ARBA" id="ARBA00010617"/>
    </source>
</evidence>
<comment type="cofactor">
    <cofactor evidence="1">
        <name>heme</name>
        <dbReference type="ChEBI" id="CHEBI:30413"/>
    </cofactor>
</comment>
<dbReference type="GO" id="GO:0004497">
    <property type="term" value="F:monooxygenase activity"/>
    <property type="evidence" value="ECO:0007669"/>
    <property type="project" value="InterPro"/>
</dbReference>
<evidence type="ECO:0000256" key="5">
    <source>
        <dbReference type="ARBA" id="ARBA00023004"/>
    </source>
</evidence>
<comment type="caution">
    <text evidence="8">The sequence shown here is derived from an EMBL/GenBank/DDBJ whole genome shotgun (WGS) entry which is preliminary data.</text>
</comment>
<dbReference type="Pfam" id="PF00067">
    <property type="entry name" value="p450"/>
    <property type="match status" value="2"/>
</dbReference>
<dbReference type="GO" id="GO:0020037">
    <property type="term" value="F:heme binding"/>
    <property type="evidence" value="ECO:0007669"/>
    <property type="project" value="InterPro"/>
</dbReference>
<sequence length="538" mass="61083">MESIKTLSLDGPWTWVSLLGHAFVAVTAILALTFIRRVYFSPIGHVPGPFLASFSRLWHLKQIATGKQNLKLIEQHDKHGHFVRMAHNEVSVCHPNAVKALLMTTLPKGNWYKIVCFPDYRFSTPFSMLDPKEKNECAKYLSTGYLQHNVLKSEPAMDENISKFLGWMDKFADDKKPMDLDNFFTYVAFDITGEVVFSKPFGFMDKGADVNNSIAMNSIMETYIAFVGYLQWLHVIFANPFVTWLKIMPMGHLYDTTMTALKERQKNPDARPDLAGHWFRGLEKAKKDKSRLFNQRCLEAFATANVGAGSDTVSTGLQSFVYHLLRQPGGWERIRDEIRAAQEEGRCQGEVISYDDAVRLPYLQACIKEGMRVIPPISDPKKKHRPDGHCNLDRNADELAPAGLPRVAPKGGVTIGETHFPEGVTLTVNPSVIHSSKELWGPDAREFNPERWLGPDAAEKEKYFIPITDRFVNQWGAGYASCPGQHIARLQLSKISATIVRDYDIRQVDRDAEWKWSSWFTCVPHDWPVYIEKQKGSS</sequence>
<keyword evidence="7" id="KW-1133">Transmembrane helix</keyword>
<keyword evidence="5" id="KW-0408">Iron</keyword>
<reference evidence="8 9" key="1">
    <citation type="submission" date="2015-09" db="EMBL/GenBank/DDBJ databases">
        <title>Host preference determinants of Valsa canker pathogens revealed by comparative genomics.</title>
        <authorList>
            <person name="Yin Z."/>
            <person name="Huang L."/>
        </authorList>
    </citation>
    <scope>NUCLEOTIDE SEQUENCE [LARGE SCALE GENOMIC DNA]</scope>
    <source>
        <strain evidence="8 9">03-1</strain>
    </source>
</reference>
<comment type="similarity">
    <text evidence="2">Belongs to the cytochrome P450 family.</text>
</comment>
<keyword evidence="7" id="KW-0472">Membrane</keyword>
<evidence type="ECO:0000256" key="6">
    <source>
        <dbReference type="SAM" id="MobiDB-lite"/>
    </source>
</evidence>
<dbReference type="STRING" id="356882.A0A423W871"/>
<dbReference type="GO" id="GO:0016705">
    <property type="term" value="F:oxidoreductase activity, acting on paired donors, with incorporation or reduction of molecular oxygen"/>
    <property type="evidence" value="ECO:0007669"/>
    <property type="project" value="InterPro"/>
</dbReference>
<dbReference type="InterPro" id="IPR050121">
    <property type="entry name" value="Cytochrome_P450_monoxygenase"/>
</dbReference>